<dbReference type="EMBL" id="CM047590">
    <property type="protein sequence ID" value="KAI9919784.1"/>
    <property type="molecule type" value="Genomic_DNA"/>
</dbReference>
<gene>
    <name evidence="1" type="ORF">PsorP6_017431</name>
</gene>
<name>A0ACC0WLZ6_9STRA</name>
<sequence length="247" mass="27753">MNQSLIKIYKEEGGRGFYSGMRAHILRVVPNAAILFLMVEVITTKNQVACSRYRKFGGIVETVILQIQSVMGHREYHPHVLAKVRPHKILPECMTGKLQASTMEDLEKIPYLKAVFKESLLLFMTAAHRTTMRSTNLFEGTFVPIGSNLIMSIYAASRLKSVWGELDTGNLKSISPLQFITFGVGSHRFVGMQFALVQMETVLAVLFSQFDIKTVEDPFKITYEPSVILPVKGPLECTVHDLRAPAF</sequence>
<dbReference type="Proteomes" id="UP001163321">
    <property type="component" value="Chromosome 11"/>
</dbReference>
<protein>
    <submittedName>
        <fullName evidence="1">Uncharacterized protein</fullName>
    </submittedName>
</protein>
<evidence type="ECO:0000313" key="2">
    <source>
        <dbReference type="Proteomes" id="UP001163321"/>
    </source>
</evidence>
<evidence type="ECO:0000313" key="1">
    <source>
        <dbReference type="EMBL" id="KAI9919784.1"/>
    </source>
</evidence>
<proteinExistence type="predicted"/>
<organism evidence="1 2">
    <name type="scientific">Peronosclerospora sorghi</name>
    <dbReference type="NCBI Taxonomy" id="230839"/>
    <lineage>
        <taxon>Eukaryota</taxon>
        <taxon>Sar</taxon>
        <taxon>Stramenopiles</taxon>
        <taxon>Oomycota</taxon>
        <taxon>Peronosporomycetes</taxon>
        <taxon>Peronosporales</taxon>
        <taxon>Peronosporaceae</taxon>
        <taxon>Peronosclerospora</taxon>
    </lineage>
</organism>
<keyword evidence="2" id="KW-1185">Reference proteome</keyword>
<accession>A0ACC0WLZ6</accession>
<reference evidence="1 2" key="1">
    <citation type="journal article" date="2022" name="bioRxiv">
        <title>The genome of the oomycete Peronosclerospora sorghi, a cosmopolitan pathogen of maize and sorghum, is inflated with dispersed pseudogenes.</title>
        <authorList>
            <person name="Fletcher K."/>
            <person name="Martin F."/>
            <person name="Isakeit T."/>
            <person name="Cavanaugh K."/>
            <person name="Magill C."/>
            <person name="Michelmore R."/>
        </authorList>
    </citation>
    <scope>NUCLEOTIDE SEQUENCE [LARGE SCALE GENOMIC DNA]</scope>
    <source>
        <strain evidence="1">P6</strain>
    </source>
</reference>
<comment type="caution">
    <text evidence="1">The sequence shown here is derived from an EMBL/GenBank/DDBJ whole genome shotgun (WGS) entry which is preliminary data.</text>
</comment>